<proteinExistence type="inferred from homology"/>
<dbReference type="KEGG" id="soy:115890635"/>
<dbReference type="SMART" id="SM00676">
    <property type="entry name" value="DM10"/>
    <property type="match status" value="1"/>
</dbReference>
<accession>A0A6J2YU12</accession>
<comment type="subcellular location">
    <subcellularLocation>
        <location evidence="1">Cytoplasm</location>
        <location evidence="1">Cytoskeleton</location>
        <location evidence="1">Cilium axoneme</location>
    </subcellularLocation>
</comment>
<keyword evidence="7" id="KW-1185">Reference proteome</keyword>
<dbReference type="PROSITE" id="PS51374">
    <property type="entry name" value="NDPK_LIKE"/>
    <property type="match status" value="1"/>
</dbReference>
<dbReference type="InterPro" id="IPR034907">
    <property type="entry name" value="NDK-like_dom"/>
</dbReference>
<protein>
    <submittedName>
        <fullName evidence="8">Nucleoside diphosphate kinase 7-like isoform X1</fullName>
    </submittedName>
</protein>
<dbReference type="Pfam" id="PF06565">
    <property type="entry name" value="DM10_dom"/>
    <property type="match status" value="1"/>
</dbReference>
<dbReference type="FunCoup" id="A0A6J2YU12">
    <property type="interactions" value="594"/>
</dbReference>
<evidence type="ECO:0000256" key="1">
    <source>
        <dbReference type="ARBA" id="ARBA00004430"/>
    </source>
</evidence>
<evidence type="ECO:0000256" key="3">
    <source>
        <dbReference type="ARBA" id="ARBA00023212"/>
    </source>
</evidence>
<dbReference type="Gene3D" id="2.30.29.170">
    <property type="match status" value="1"/>
</dbReference>
<dbReference type="Gene3D" id="3.30.70.141">
    <property type="entry name" value="Nucleoside diphosphate kinase-like domain"/>
    <property type="match status" value="2"/>
</dbReference>
<dbReference type="RefSeq" id="XP_030766784.1">
    <property type="nucleotide sequence ID" value="XM_030910924.1"/>
</dbReference>
<evidence type="ECO:0000256" key="5">
    <source>
        <dbReference type="PROSITE-ProRule" id="PRU00706"/>
    </source>
</evidence>
<dbReference type="InParanoid" id="A0A6J2YU12"/>
<dbReference type="PANTHER" id="PTHR43109">
    <property type="entry name" value="NUCLEOSIDE DIPHOSPHATE KINASE 7"/>
    <property type="match status" value="1"/>
</dbReference>
<comment type="caution">
    <text evidence="5">Lacks conserved residue(s) required for the propagation of feature annotation.</text>
</comment>
<evidence type="ECO:0000313" key="7">
    <source>
        <dbReference type="Proteomes" id="UP000504635"/>
    </source>
</evidence>
<evidence type="ECO:0000313" key="8">
    <source>
        <dbReference type="RefSeq" id="XP_030766784.1"/>
    </source>
</evidence>
<name>A0A6J2YU12_SITOR</name>
<evidence type="ECO:0000259" key="6">
    <source>
        <dbReference type="PROSITE" id="PS51336"/>
    </source>
</evidence>
<organism evidence="7 8">
    <name type="scientific">Sitophilus oryzae</name>
    <name type="common">Rice weevil</name>
    <name type="synonym">Curculio oryzae</name>
    <dbReference type="NCBI Taxonomy" id="7048"/>
    <lineage>
        <taxon>Eukaryota</taxon>
        <taxon>Metazoa</taxon>
        <taxon>Ecdysozoa</taxon>
        <taxon>Arthropoda</taxon>
        <taxon>Hexapoda</taxon>
        <taxon>Insecta</taxon>
        <taxon>Pterygota</taxon>
        <taxon>Neoptera</taxon>
        <taxon>Endopterygota</taxon>
        <taxon>Coleoptera</taxon>
        <taxon>Polyphaga</taxon>
        <taxon>Cucujiformia</taxon>
        <taxon>Curculionidae</taxon>
        <taxon>Dryophthorinae</taxon>
        <taxon>Sitophilus</taxon>
    </lineage>
</organism>
<dbReference type="InterPro" id="IPR037993">
    <property type="entry name" value="NDPk7B"/>
</dbReference>
<dbReference type="SMART" id="SM00562">
    <property type="entry name" value="NDK"/>
    <property type="match status" value="2"/>
</dbReference>
<reference evidence="8" key="1">
    <citation type="submission" date="2025-08" db="UniProtKB">
        <authorList>
            <consortium name="RefSeq"/>
        </authorList>
    </citation>
    <scope>IDENTIFICATION</scope>
    <source>
        <tissue evidence="8">Gonads</tissue>
    </source>
</reference>
<sequence length="384" mass="43855">MKTMEFDYNDKLSFHAEWYDDEVSYQKKFVLNFYPSDNTVELFDRELHRVYLKRTRMEELHMSDMFVDNTIRIYGRQVKITDYADTRTQRIVGKTKEHTFTIVKPSLVGKLGEVIDQIQNRGFQICKMKMCNLTRKEVLDLYEPYKGDSLLPFLLEHLVSGPLVAMELVGENALQRWLDELGPDDPLEGKRTAPNSLHALYGNDSQVENGFHAAKSTEHARREANFFFGEAPTPKASIRLHNTTCCVIKPHCVAHGKLGPVLEAIVEAKFRITALQLFYLSSAAADEFLQVYKGVVEDYHALLLSFVDGPCVALEVAGQTDDVDAHGDFRKICGPSDPDIARQIRPGTLRARFGCDKYRNAVHCTDLNEDTALEVEYFFKILDR</sequence>
<evidence type="ECO:0000256" key="2">
    <source>
        <dbReference type="ARBA" id="ARBA00022490"/>
    </source>
</evidence>
<keyword evidence="3" id="KW-0206">Cytoskeleton</keyword>
<dbReference type="GeneID" id="115890635"/>
<keyword evidence="4" id="KW-0966">Cell projection</keyword>
<evidence type="ECO:0000256" key="4">
    <source>
        <dbReference type="ARBA" id="ARBA00023273"/>
    </source>
</evidence>
<dbReference type="FunFam" id="3.30.70.141:FF:000004">
    <property type="entry name" value="Nucleoside diphosphate kinase 7"/>
    <property type="match status" value="1"/>
</dbReference>
<dbReference type="PROSITE" id="PS51336">
    <property type="entry name" value="DM10"/>
    <property type="match status" value="1"/>
</dbReference>
<dbReference type="Pfam" id="PF00334">
    <property type="entry name" value="NDK"/>
    <property type="match status" value="2"/>
</dbReference>
<dbReference type="Proteomes" id="UP000504635">
    <property type="component" value="Unplaced"/>
</dbReference>
<keyword evidence="2" id="KW-0963">Cytoplasm</keyword>
<dbReference type="OrthoDB" id="270127at2759"/>
<dbReference type="InterPro" id="IPR006602">
    <property type="entry name" value="DM10_dom"/>
</dbReference>
<comment type="similarity">
    <text evidence="5">Belongs to the NDK family.</text>
</comment>
<dbReference type="SUPFAM" id="SSF54919">
    <property type="entry name" value="Nucleoside diphosphate kinase, NDK"/>
    <property type="match status" value="2"/>
</dbReference>
<dbReference type="AlphaFoldDB" id="A0A6J2YU12"/>
<dbReference type="GO" id="GO:0005813">
    <property type="term" value="C:centrosome"/>
    <property type="evidence" value="ECO:0007669"/>
    <property type="project" value="TreeGrafter"/>
</dbReference>
<dbReference type="CDD" id="cd04412">
    <property type="entry name" value="NDPk7B"/>
    <property type="match status" value="1"/>
</dbReference>
<dbReference type="InterPro" id="IPR036850">
    <property type="entry name" value="NDK-like_dom_sf"/>
</dbReference>
<dbReference type="GO" id="GO:0005879">
    <property type="term" value="C:axonemal microtubule"/>
    <property type="evidence" value="ECO:0007669"/>
    <property type="project" value="TreeGrafter"/>
</dbReference>
<gene>
    <name evidence="8" type="primary">LOC115890635</name>
</gene>
<feature type="domain" description="DM10" evidence="6">
    <location>
        <begin position="8"/>
        <end position="96"/>
    </location>
</feature>
<dbReference type="PANTHER" id="PTHR43109:SF2">
    <property type="entry name" value="NUCLEOSIDE DIPHOSPHATE KINASE 7"/>
    <property type="match status" value="1"/>
</dbReference>